<evidence type="ECO:0000259" key="7">
    <source>
        <dbReference type="Pfam" id="PF00563"/>
    </source>
</evidence>
<accession>A0A0K0H9M4</accession>
<sequence>MIISLDELYHSELFFLPVMDKNARLVGLEIIATFATEDGAARMPTELLAPRLSAEEQCSLFVEKLALLETCQHFFIQHKLIAWINLTPAISESLLLDSELFSRTARFPFLELAISENYPGLNLGKENQTLANLAMHFPLMLANFGTGEASTRAIFDALFRRVMLDKNFIQQRAEMISFEPFMRAIVSQLSSSCESLMITGIDSEAMFTRTAPLGFSAFQGGLWPPVPVNQLIKLVQR</sequence>
<dbReference type="AlphaFoldDB" id="A0A0K0H9M4"/>
<evidence type="ECO:0000256" key="2">
    <source>
        <dbReference type="ARBA" id="ARBA00011576"/>
    </source>
</evidence>
<dbReference type="KEGG" id="sbg:SBG_1196"/>
<name>A0A0K0H9M4_SALBC</name>
<dbReference type="PANTHER" id="PTHR33121:SF69">
    <property type="entry name" value="ANTI-FLHC(2)FLHD(4) FACTOR YDIV-RELATED"/>
    <property type="match status" value="1"/>
</dbReference>
<dbReference type="eggNOG" id="COG2200">
    <property type="taxonomic scope" value="Bacteria"/>
</dbReference>
<keyword evidence="5" id="KW-0805">Transcription regulation</keyword>
<dbReference type="SUPFAM" id="SSF141868">
    <property type="entry name" value="EAL domain-like"/>
    <property type="match status" value="1"/>
</dbReference>
<dbReference type="InterPro" id="IPR001633">
    <property type="entry name" value="EAL_dom"/>
</dbReference>
<dbReference type="InterPro" id="IPR050706">
    <property type="entry name" value="Cyclic-di-GMP_PDE-like"/>
</dbReference>
<evidence type="ECO:0000256" key="3">
    <source>
        <dbReference type="ARBA" id="ARBA00018009"/>
    </source>
</evidence>
<protein>
    <recommendedName>
        <fullName evidence="3">Anti-FlhC(2)FlhD(4) factor YdiV</fullName>
    </recommendedName>
</protein>
<comment type="subunit">
    <text evidence="2">Interacts with FlhD in the FlhC(2)FlhD(4) heterohexamer, inhibiting its ability to activate transcription.</text>
</comment>
<feature type="domain" description="EAL" evidence="7">
    <location>
        <begin position="11"/>
        <end position="222"/>
    </location>
</feature>
<reference evidence="8 9" key="1">
    <citation type="journal article" date="2011" name="PLoS Pathog.">
        <title>Salmonella bongori provides insights into the evolution of the Salmonellae.</title>
        <authorList>
            <person name="Fookes M."/>
            <person name="Schroeder G.N."/>
            <person name="Langridge G.C."/>
            <person name="Blondel C.J."/>
            <person name="Mammina C."/>
            <person name="Connor T.R."/>
            <person name="Seth-Smith H."/>
            <person name="Vernikos G.S."/>
            <person name="Robinson K.S."/>
            <person name="Sanders M."/>
            <person name="Petty N.K."/>
            <person name="Kingsley R.A."/>
            <person name="Baumler A.J."/>
            <person name="Nuccio S.P."/>
            <person name="Contreras I."/>
            <person name="Santiviago C.A."/>
            <person name="Maskell D."/>
            <person name="Barrow P."/>
            <person name="Humphrey T."/>
            <person name="Nastasi A."/>
            <person name="Roberts M."/>
            <person name="Frankel G."/>
            <person name="Parkhill J."/>
            <person name="Dougan G."/>
            <person name="Thomson N.R."/>
        </authorList>
    </citation>
    <scope>NUCLEOTIDE SEQUENCE [LARGE SCALE GENOMIC DNA]</scope>
    <source>
        <strain evidence="9">ATCC 43975 / DSM 13772 / NCTC 12419</strain>
    </source>
</reference>
<evidence type="ECO:0000256" key="1">
    <source>
        <dbReference type="ARBA" id="ARBA00010927"/>
    </source>
</evidence>
<dbReference type="PANTHER" id="PTHR33121">
    <property type="entry name" value="CYCLIC DI-GMP PHOSPHODIESTERASE PDEF"/>
    <property type="match status" value="1"/>
</dbReference>
<keyword evidence="6" id="KW-0804">Transcription</keyword>
<organism evidence="8 9">
    <name type="scientific">Salmonella bongori (strain ATCC 43975 / DSM 13772 / NCTC 12419)</name>
    <dbReference type="NCBI Taxonomy" id="218493"/>
    <lineage>
        <taxon>Bacteria</taxon>
        <taxon>Pseudomonadati</taxon>
        <taxon>Pseudomonadota</taxon>
        <taxon>Gammaproteobacteria</taxon>
        <taxon>Enterobacterales</taxon>
        <taxon>Enterobacteriaceae</taxon>
        <taxon>Salmonella</taxon>
    </lineage>
</organism>
<evidence type="ECO:0000256" key="4">
    <source>
        <dbReference type="ARBA" id="ARBA00022491"/>
    </source>
</evidence>
<dbReference type="Pfam" id="PF00563">
    <property type="entry name" value="EAL"/>
    <property type="match status" value="1"/>
</dbReference>
<dbReference type="Proteomes" id="UP000000289">
    <property type="component" value="Chromosome"/>
</dbReference>
<dbReference type="Gene3D" id="3.20.20.450">
    <property type="entry name" value="EAL domain"/>
    <property type="match status" value="1"/>
</dbReference>
<evidence type="ECO:0000256" key="5">
    <source>
        <dbReference type="ARBA" id="ARBA00023015"/>
    </source>
</evidence>
<dbReference type="RefSeq" id="WP_000587218.1">
    <property type="nucleotide sequence ID" value="NC_015761.1"/>
</dbReference>
<dbReference type="InterPro" id="IPR035919">
    <property type="entry name" value="EAL_sf"/>
</dbReference>
<keyword evidence="4" id="KW-0678">Repressor</keyword>
<proteinExistence type="inferred from homology"/>
<gene>
    <name evidence="8" type="ordered locus">SBG_1196</name>
</gene>
<evidence type="ECO:0000256" key="6">
    <source>
        <dbReference type="ARBA" id="ARBA00023163"/>
    </source>
</evidence>
<evidence type="ECO:0000313" key="9">
    <source>
        <dbReference type="Proteomes" id="UP000000289"/>
    </source>
</evidence>
<dbReference type="EMBL" id="FR877557">
    <property type="protein sequence ID" value="CCC30285.1"/>
    <property type="molecule type" value="Genomic_DNA"/>
</dbReference>
<evidence type="ECO:0000313" key="8">
    <source>
        <dbReference type="EMBL" id="CCC30285.1"/>
    </source>
</evidence>
<comment type="similarity">
    <text evidence="1">Belongs to the YdiV family.</text>
</comment>
<dbReference type="GeneID" id="44980208"/>
<dbReference type="GO" id="GO:0071111">
    <property type="term" value="F:cyclic-guanylate-specific phosphodiesterase activity"/>
    <property type="evidence" value="ECO:0007669"/>
    <property type="project" value="InterPro"/>
</dbReference>